<keyword evidence="3" id="KW-1185">Reference proteome</keyword>
<sequence>MLSFFYHSLLPPLLTSFTLHPTMPLQRNPRPRHATPSHSPLTATLSCQITTYQTPLFLTLHHIHSPLANTTRESIFIHPNTNVHD</sequence>
<comment type="caution">
    <text evidence="2">The sequence shown here is derived from an EMBL/GenBank/DDBJ whole genome shotgun (WGS) entry which is preliminary data.</text>
</comment>
<reference evidence="2 3" key="1">
    <citation type="submission" date="2019-05" db="EMBL/GenBank/DDBJ databases">
        <title>Another draft genome of Portunus trituberculatus and its Hox gene families provides insights of decapod evolution.</title>
        <authorList>
            <person name="Jeong J.-H."/>
            <person name="Song I."/>
            <person name="Kim S."/>
            <person name="Choi T."/>
            <person name="Kim D."/>
            <person name="Ryu S."/>
            <person name="Kim W."/>
        </authorList>
    </citation>
    <scope>NUCLEOTIDE SEQUENCE [LARGE SCALE GENOMIC DNA]</scope>
    <source>
        <tissue evidence="2">Muscle</tissue>
    </source>
</reference>
<keyword evidence="1" id="KW-0732">Signal</keyword>
<proteinExistence type="predicted"/>
<evidence type="ECO:0000256" key="1">
    <source>
        <dbReference type="SAM" id="SignalP"/>
    </source>
</evidence>
<gene>
    <name evidence="2" type="ORF">E2C01_096792</name>
</gene>
<dbReference type="Proteomes" id="UP000324222">
    <property type="component" value="Unassembled WGS sequence"/>
</dbReference>
<feature type="signal peptide" evidence="1">
    <location>
        <begin position="1"/>
        <end position="16"/>
    </location>
</feature>
<dbReference type="AlphaFoldDB" id="A0A5B7JYS8"/>
<protein>
    <submittedName>
        <fullName evidence="2">Uncharacterized protein</fullName>
    </submittedName>
</protein>
<evidence type="ECO:0000313" key="2">
    <source>
        <dbReference type="EMBL" id="MPD01273.1"/>
    </source>
</evidence>
<feature type="chain" id="PRO_5022776371" evidence="1">
    <location>
        <begin position="17"/>
        <end position="85"/>
    </location>
</feature>
<evidence type="ECO:0000313" key="3">
    <source>
        <dbReference type="Proteomes" id="UP000324222"/>
    </source>
</evidence>
<accession>A0A5B7JYS8</accession>
<dbReference type="EMBL" id="VSRR010126388">
    <property type="protein sequence ID" value="MPD01273.1"/>
    <property type="molecule type" value="Genomic_DNA"/>
</dbReference>
<organism evidence="2 3">
    <name type="scientific">Portunus trituberculatus</name>
    <name type="common">Swimming crab</name>
    <name type="synonym">Neptunus trituberculatus</name>
    <dbReference type="NCBI Taxonomy" id="210409"/>
    <lineage>
        <taxon>Eukaryota</taxon>
        <taxon>Metazoa</taxon>
        <taxon>Ecdysozoa</taxon>
        <taxon>Arthropoda</taxon>
        <taxon>Crustacea</taxon>
        <taxon>Multicrustacea</taxon>
        <taxon>Malacostraca</taxon>
        <taxon>Eumalacostraca</taxon>
        <taxon>Eucarida</taxon>
        <taxon>Decapoda</taxon>
        <taxon>Pleocyemata</taxon>
        <taxon>Brachyura</taxon>
        <taxon>Eubrachyura</taxon>
        <taxon>Portunoidea</taxon>
        <taxon>Portunidae</taxon>
        <taxon>Portuninae</taxon>
        <taxon>Portunus</taxon>
    </lineage>
</organism>
<name>A0A5B7JYS8_PORTR</name>